<dbReference type="Pfam" id="PF13511">
    <property type="entry name" value="DUF4124"/>
    <property type="match status" value="1"/>
</dbReference>
<dbReference type="OrthoDB" id="5574115at2"/>
<feature type="compositionally biased region" description="Basic residues" evidence="2">
    <location>
        <begin position="143"/>
        <end position="161"/>
    </location>
</feature>
<keyword evidence="1" id="KW-0175">Coiled coil</keyword>
<dbReference type="Proteomes" id="UP000305881">
    <property type="component" value="Chromosome"/>
</dbReference>
<feature type="domain" description="DUF4124" evidence="4">
    <location>
        <begin position="8"/>
        <end position="60"/>
    </location>
</feature>
<gene>
    <name evidence="5" type="ORF">EQU24_06495</name>
</gene>
<organism evidence="5 6">
    <name type="scientific">Methylotuvimicrobium buryatense</name>
    <name type="common">Methylomicrobium buryatense</name>
    <dbReference type="NCBI Taxonomy" id="95641"/>
    <lineage>
        <taxon>Bacteria</taxon>
        <taxon>Pseudomonadati</taxon>
        <taxon>Pseudomonadota</taxon>
        <taxon>Gammaproteobacteria</taxon>
        <taxon>Methylococcales</taxon>
        <taxon>Methylococcaceae</taxon>
        <taxon>Methylotuvimicrobium</taxon>
    </lineage>
</organism>
<dbReference type="KEGG" id="mbur:EQU24_06495"/>
<feature type="region of interest" description="Disordered" evidence="2">
    <location>
        <begin position="137"/>
        <end position="161"/>
    </location>
</feature>
<dbReference type="AlphaFoldDB" id="A0A4P9UL80"/>
<name>A0A4P9UL80_METBY</name>
<sequence length="161" mass="18805">MTIIAFLLLLIALSPTVDADVFKCITSSGKITYQGKPCSSDAQQEKVPIEPTDPRQLAEAERRLAIWQMERDKQNAERLEAERMQRQEQHRIEAVEALKRSAEAQRQQALAELRQAEALENQYRMPAYPLYYLPYQSRSPYRDRHRNNNLPPRKHKYLANP</sequence>
<accession>A0A4P9UL80</accession>
<evidence type="ECO:0000313" key="5">
    <source>
        <dbReference type="EMBL" id="QCW81938.1"/>
    </source>
</evidence>
<feature type="signal peptide" evidence="3">
    <location>
        <begin position="1"/>
        <end position="19"/>
    </location>
</feature>
<dbReference type="STRING" id="675511.GCA_000341735_01717"/>
<evidence type="ECO:0000259" key="4">
    <source>
        <dbReference type="Pfam" id="PF13511"/>
    </source>
</evidence>
<dbReference type="EMBL" id="CP035467">
    <property type="protein sequence ID" value="QCW81938.1"/>
    <property type="molecule type" value="Genomic_DNA"/>
</dbReference>
<feature type="coiled-coil region" evidence="1">
    <location>
        <begin position="57"/>
        <end position="122"/>
    </location>
</feature>
<proteinExistence type="predicted"/>
<keyword evidence="6" id="KW-1185">Reference proteome</keyword>
<evidence type="ECO:0000256" key="1">
    <source>
        <dbReference type="SAM" id="Coils"/>
    </source>
</evidence>
<reference evidence="6" key="1">
    <citation type="journal article" date="2019" name="J. Bacteriol.">
        <title>A Mutagenic Screen Identifies a TonB-Dependent Receptor Required for the Lanthanide Metal Switch in the Type I Methanotroph 'Methylotuvimicrobium buryatense' 5GB1C.</title>
        <authorList>
            <person name="Groom J.D."/>
            <person name="Ford S.M."/>
            <person name="Pesesky M.W."/>
            <person name="Lidstrom M.E."/>
        </authorList>
    </citation>
    <scope>NUCLEOTIDE SEQUENCE [LARGE SCALE GENOMIC DNA]</scope>
    <source>
        <strain evidence="6">5GB1C</strain>
    </source>
</reference>
<evidence type="ECO:0000256" key="3">
    <source>
        <dbReference type="SAM" id="SignalP"/>
    </source>
</evidence>
<evidence type="ECO:0000256" key="2">
    <source>
        <dbReference type="SAM" id="MobiDB-lite"/>
    </source>
</evidence>
<keyword evidence="3" id="KW-0732">Signal</keyword>
<evidence type="ECO:0000313" key="6">
    <source>
        <dbReference type="Proteomes" id="UP000305881"/>
    </source>
</evidence>
<protein>
    <submittedName>
        <fullName evidence="5">DUF4124 domain-containing protein</fullName>
    </submittedName>
</protein>
<dbReference type="RefSeq" id="WP_138767110.1">
    <property type="nucleotide sequence ID" value="NZ_CP035467.1"/>
</dbReference>
<dbReference type="InterPro" id="IPR025392">
    <property type="entry name" value="DUF4124"/>
</dbReference>
<feature type="chain" id="PRO_5020894052" evidence="3">
    <location>
        <begin position="20"/>
        <end position="161"/>
    </location>
</feature>